<gene>
    <name evidence="6" type="ORF">QQS21_005696</name>
</gene>
<name>A0AAJ0FTJ9_9HYPO</name>
<dbReference type="AlphaFoldDB" id="A0AAJ0FTJ9"/>
<accession>A0AAJ0FTJ9</accession>
<dbReference type="InterPro" id="IPR002893">
    <property type="entry name" value="Znf_MYND"/>
</dbReference>
<keyword evidence="3" id="KW-0862">Zinc</keyword>
<dbReference type="Proteomes" id="UP001251528">
    <property type="component" value="Unassembled WGS sequence"/>
</dbReference>
<evidence type="ECO:0000313" key="7">
    <source>
        <dbReference type="Proteomes" id="UP001251528"/>
    </source>
</evidence>
<evidence type="ECO:0000256" key="2">
    <source>
        <dbReference type="ARBA" id="ARBA00022771"/>
    </source>
</evidence>
<evidence type="ECO:0000256" key="1">
    <source>
        <dbReference type="ARBA" id="ARBA00022723"/>
    </source>
</evidence>
<keyword evidence="2 4" id="KW-0863">Zinc-finger</keyword>
<dbReference type="PROSITE" id="PS01360">
    <property type="entry name" value="ZF_MYND_1"/>
    <property type="match status" value="1"/>
</dbReference>
<dbReference type="Pfam" id="PF01753">
    <property type="entry name" value="zf-MYND"/>
    <property type="match status" value="1"/>
</dbReference>
<reference evidence="6" key="1">
    <citation type="submission" date="2023-06" db="EMBL/GenBank/DDBJ databases">
        <title>Conoideocrella luteorostrata (Hypocreales: Clavicipitaceae), a potential biocontrol fungus for elongate hemlock scale in United States Christmas tree production areas.</title>
        <authorList>
            <person name="Barrett H."/>
            <person name="Lovett B."/>
            <person name="Macias A.M."/>
            <person name="Stajich J.E."/>
            <person name="Kasson M.T."/>
        </authorList>
    </citation>
    <scope>NUCLEOTIDE SEQUENCE</scope>
    <source>
        <strain evidence="6">ARSEF 14590</strain>
    </source>
</reference>
<dbReference type="EMBL" id="JASWJB010000098">
    <property type="protein sequence ID" value="KAK2598145.1"/>
    <property type="molecule type" value="Genomic_DNA"/>
</dbReference>
<dbReference type="GO" id="GO:0008270">
    <property type="term" value="F:zinc ion binding"/>
    <property type="evidence" value="ECO:0007669"/>
    <property type="project" value="UniProtKB-KW"/>
</dbReference>
<dbReference type="SUPFAM" id="SSF144232">
    <property type="entry name" value="HIT/MYND zinc finger-like"/>
    <property type="match status" value="1"/>
</dbReference>
<dbReference type="PROSITE" id="PS50865">
    <property type="entry name" value="ZF_MYND_2"/>
    <property type="match status" value="1"/>
</dbReference>
<dbReference type="Gene3D" id="6.10.140.2220">
    <property type="match status" value="1"/>
</dbReference>
<protein>
    <recommendedName>
        <fullName evidence="5">MYND-type domain-containing protein</fullName>
    </recommendedName>
</protein>
<evidence type="ECO:0000256" key="4">
    <source>
        <dbReference type="PROSITE-ProRule" id="PRU00134"/>
    </source>
</evidence>
<evidence type="ECO:0000313" key="6">
    <source>
        <dbReference type="EMBL" id="KAK2598145.1"/>
    </source>
</evidence>
<keyword evidence="7" id="KW-1185">Reference proteome</keyword>
<evidence type="ECO:0000259" key="5">
    <source>
        <dbReference type="PROSITE" id="PS50865"/>
    </source>
</evidence>
<feature type="domain" description="MYND-type" evidence="5">
    <location>
        <begin position="5"/>
        <end position="45"/>
    </location>
</feature>
<proteinExistence type="predicted"/>
<sequence>MTEGCTSCRKSPPEVVLKRCAKCSTTTYCSRDCQKADWKGHKKICGGRADARSSAADGSAAAKLSPPKGLEKGVDHPFTRLENGTWLYDRSEKDVYGLLIDAYRLRVEDLYNMEGEAEADSIYGGAPNGLHGFQRFLKKVASRPGLLPPWWDATKKRDCEKLGMTTGQWFDLGQAVNKSDIIENYGDSQFPMQLRMFAEAVYGRVPGGTNGSAMRQLMVAMEQGRAGNVMTSAMDMSSVFRR</sequence>
<organism evidence="6 7">
    <name type="scientific">Conoideocrella luteorostrata</name>
    <dbReference type="NCBI Taxonomy" id="1105319"/>
    <lineage>
        <taxon>Eukaryota</taxon>
        <taxon>Fungi</taxon>
        <taxon>Dikarya</taxon>
        <taxon>Ascomycota</taxon>
        <taxon>Pezizomycotina</taxon>
        <taxon>Sordariomycetes</taxon>
        <taxon>Hypocreomycetidae</taxon>
        <taxon>Hypocreales</taxon>
        <taxon>Clavicipitaceae</taxon>
        <taxon>Conoideocrella</taxon>
    </lineage>
</organism>
<evidence type="ECO:0000256" key="3">
    <source>
        <dbReference type="ARBA" id="ARBA00022833"/>
    </source>
</evidence>
<keyword evidence="1" id="KW-0479">Metal-binding</keyword>
<comment type="caution">
    <text evidence="6">The sequence shown here is derived from an EMBL/GenBank/DDBJ whole genome shotgun (WGS) entry which is preliminary data.</text>
</comment>